<protein>
    <submittedName>
        <fullName evidence="1">Uncharacterized protein</fullName>
    </submittedName>
</protein>
<dbReference type="AlphaFoldDB" id="A0A0E9WQ00"/>
<reference evidence="1" key="1">
    <citation type="submission" date="2014-11" db="EMBL/GenBank/DDBJ databases">
        <authorList>
            <person name="Amaro Gonzalez C."/>
        </authorList>
    </citation>
    <scope>NUCLEOTIDE SEQUENCE</scope>
</reference>
<name>A0A0E9WQ00_ANGAN</name>
<proteinExistence type="predicted"/>
<evidence type="ECO:0000313" key="1">
    <source>
        <dbReference type="EMBL" id="JAH91655.1"/>
    </source>
</evidence>
<organism evidence="1">
    <name type="scientific">Anguilla anguilla</name>
    <name type="common">European freshwater eel</name>
    <name type="synonym">Muraena anguilla</name>
    <dbReference type="NCBI Taxonomy" id="7936"/>
    <lineage>
        <taxon>Eukaryota</taxon>
        <taxon>Metazoa</taxon>
        <taxon>Chordata</taxon>
        <taxon>Craniata</taxon>
        <taxon>Vertebrata</taxon>
        <taxon>Euteleostomi</taxon>
        <taxon>Actinopterygii</taxon>
        <taxon>Neopterygii</taxon>
        <taxon>Teleostei</taxon>
        <taxon>Anguilliformes</taxon>
        <taxon>Anguillidae</taxon>
        <taxon>Anguilla</taxon>
    </lineage>
</organism>
<dbReference type="EMBL" id="GBXM01016922">
    <property type="protein sequence ID" value="JAH91655.1"/>
    <property type="molecule type" value="Transcribed_RNA"/>
</dbReference>
<accession>A0A0E9WQ00</accession>
<sequence length="63" mass="7135">MPCGYSMLTFLLGYKLSVQSLSQYSKGMVKLITMQFPEILKYSNNQITHINTQTNRTLAGDSE</sequence>
<reference evidence="1" key="2">
    <citation type="journal article" date="2015" name="Fish Shellfish Immunol.">
        <title>Early steps in the European eel (Anguilla anguilla)-Vibrio vulnificus interaction in the gills: Role of the RtxA13 toxin.</title>
        <authorList>
            <person name="Callol A."/>
            <person name="Pajuelo D."/>
            <person name="Ebbesson L."/>
            <person name="Teles M."/>
            <person name="MacKenzie S."/>
            <person name="Amaro C."/>
        </authorList>
    </citation>
    <scope>NUCLEOTIDE SEQUENCE</scope>
</reference>